<dbReference type="RefSeq" id="WP_141609839.1">
    <property type="nucleotide sequence ID" value="NZ_VIGC02000010.1"/>
</dbReference>
<evidence type="ECO:0000313" key="4">
    <source>
        <dbReference type="Proteomes" id="UP000317371"/>
    </source>
</evidence>
<comment type="caution">
    <text evidence="3">The sequence shown here is derived from an EMBL/GenBank/DDBJ whole genome shotgun (WGS) entry which is preliminary data.</text>
</comment>
<feature type="compositionally biased region" description="Basic and acidic residues" evidence="1">
    <location>
        <begin position="217"/>
        <end position="228"/>
    </location>
</feature>
<keyword evidence="2" id="KW-1133">Transmembrane helix</keyword>
<feature type="region of interest" description="Disordered" evidence="1">
    <location>
        <begin position="217"/>
        <end position="236"/>
    </location>
</feature>
<organism evidence="3 4">
    <name type="scientific">Litorilinea aerophila</name>
    <dbReference type="NCBI Taxonomy" id="1204385"/>
    <lineage>
        <taxon>Bacteria</taxon>
        <taxon>Bacillati</taxon>
        <taxon>Chloroflexota</taxon>
        <taxon>Caldilineae</taxon>
        <taxon>Caldilineales</taxon>
        <taxon>Caldilineaceae</taxon>
        <taxon>Litorilinea</taxon>
    </lineage>
</organism>
<protein>
    <submittedName>
        <fullName evidence="3">Uncharacterized protein</fullName>
    </submittedName>
</protein>
<evidence type="ECO:0000256" key="2">
    <source>
        <dbReference type="SAM" id="Phobius"/>
    </source>
</evidence>
<keyword evidence="2" id="KW-0812">Transmembrane</keyword>
<feature type="transmembrane region" description="Helical" evidence="2">
    <location>
        <begin position="38"/>
        <end position="57"/>
    </location>
</feature>
<evidence type="ECO:0000256" key="1">
    <source>
        <dbReference type="SAM" id="MobiDB-lite"/>
    </source>
</evidence>
<sequence length="236" mass="26244">MIELWNALLAGLIGAVWGLGELVGMFKNETLRSLRMAGAWLLLGVNFLAALLIYLLVAALVPAAATWTAAILVGLAWPTVIRNSAIKLAQPLDPAEAQQTAAVRFEEIYSRVQDLAMQLINGELVRQRLELITRAATLDLSTLERHARIARIASVIQDTHGIPASDYIDRILNEEKWSEEIKKAYLAAFIINNFGRDVLQDVMKDITEGKRKEVAQYKIKKDGNKTDPEQEPGTQR</sequence>
<accession>A0A540VGP3</accession>
<gene>
    <name evidence="3" type="ORF">FKZ61_09260</name>
</gene>
<feature type="transmembrane region" description="Helical" evidence="2">
    <location>
        <begin position="6"/>
        <end position="26"/>
    </location>
</feature>
<keyword evidence="2" id="KW-0472">Membrane</keyword>
<dbReference type="AlphaFoldDB" id="A0A540VGP3"/>
<name>A0A540VGP3_9CHLR</name>
<reference evidence="3 4" key="1">
    <citation type="submission" date="2019-06" db="EMBL/GenBank/DDBJ databases">
        <title>Genome sequence of Litorilinea aerophila BAA-2444.</title>
        <authorList>
            <person name="Maclea K.S."/>
            <person name="Maurais E.G."/>
            <person name="Iannazzi L.C."/>
        </authorList>
    </citation>
    <scope>NUCLEOTIDE SEQUENCE [LARGE SCALE GENOMIC DNA]</scope>
    <source>
        <strain evidence="3 4">ATCC BAA-2444</strain>
    </source>
</reference>
<dbReference type="EMBL" id="VIGC01000010">
    <property type="protein sequence ID" value="TQE95927.1"/>
    <property type="molecule type" value="Genomic_DNA"/>
</dbReference>
<keyword evidence="4" id="KW-1185">Reference proteome</keyword>
<feature type="transmembrane region" description="Helical" evidence="2">
    <location>
        <begin position="63"/>
        <end position="81"/>
    </location>
</feature>
<proteinExistence type="predicted"/>
<dbReference type="InParanoid" id="A0A540VGP3"/>
<dbReference type="Proteomes" id="UP000317371">
    <property type="component" value="Unassembled WGS sequence"/>
</dbReference>
<evidence type="ECO:0000313" key="3">
    <source>
        <dbReference type="EMBL" id="TQE95927.1"/>
    </source>
</evidence>